<proteinExistence type="predicted"/>
<evidence type="ECO:0000256" key="1">
    <source>
        <dbReference type="SAM" id="MobiDB-lite"/>
    </source>
</evidence>
<name>D8TPB4_VOLCA</name>
<keyword evidence="3" id="KW-1185">Reference proteome</keyword>
<feature type="region of interest" description="Disordered" evidence="1">
    <location>
        <begin position="1"/>
        <end position="23"/>
    </location>
</feature>
<dbReference type="Proteomes" id="UP000001058">
    <property type="component" value="Unassembled WGS sequence"/>
</dbReference>
<dbReference type="KEGG" id="vcn:VOLCADRAFT_88555"/>
<gene>
    <name evidence="2" type="ORF">VOLCADRAFT_88555</name>
</gene>
<dbReference type="OrthoDB" id="548900at2759"/>
<dbReference type="AlphaFoldDB" id="D8TPB4"/>
<feature type="region of interest" description="Disordered" evidence="1">
    <location>
        <begin position="77"/>
        <end position="107"/>
    </location>
</feature>
<dbReference type="InParanoid" id="D8TPB4"/>
<evidence type="ECO:0000313" key="2">
    <source>
        <dbReference type="EMBL" id="EFJ50731.1"/>
    </source>
</evidence>
<dbReference type="GeneID" id="9624169"/>
<sequence length="132" mass="14016">MDIRSGHYATTRRGPDGALVDKPKDELQAAKERIIKQQAAEGKMPGAMLMQDRAGDNKQEAWGNVSADMYDEGASQMSYATPGLDAGVGGSGESEDRQPVTRGAESGVRRPGALLVEDGYQFGVLDHIGCCS</sequence>
<dbReference type="RefSeq" id="XP_002948324.1">
    <property type="nucleotide sequence ID" value="XM_002948278.1"/>
</dbReference>
<protein>
    <submittedName>
        <fullName evidence="2">Uncharacterized protein</fullName>
    </submittedName>
</protein>
<accession>D8TPB4</accession>
<organism evidence="3">
    <name type="scientific">Volvox carteri f. nagariensis</name>
    <dbReference type="NCBI Taxonomy" id="3068"/>
    <lineage>
        <taxon>Eukaryota</taxon>
        <taxon>Viridiplantae</taxon>
        <taxon>Chlorophyta</taxon>
        <taxon>core chlorophytes</taxon>
        <taxon>Chlorophyceae</taxon>
        <taxon>CS clade</taxon>
        <taxon>Chlamydomonadales</taxon>
        <taxon>Volvocaceae</taxon>
        <taxon>Volvox</taxon>
    </lineage>
</organism>
<feature type="compositionally biased region" description="Basic and acidic residues" evidence="1">
    <location>
        <begin position="13"/>
        <end position="23"/>
    </location>
</feature>
<reference evidence="2 3" key="1">
    <citation type="journal article" date="2010" name="Science">
        <title>Genomic analysis of organismal complexity in the multicellular green alga Volvox carteri.</title>
        <authorList>
            <person name="Prochnik S.E."/>
            <person name="Umen J."/>
            <person name="Nedelcu A.M."/>
            <person name="Hallmann A."/>
            <person name="Miller S.M."/>
            <person name="Nishii I."/>
            <person name="Ferris P."/>
            <person name="Kuo A."/>
            <person name="Mitros T."/>
            <person name="Fritz-Laylin L.K."/>
            <person name="Hellsten U."/>
            <person name="Chapman J."/>
            <person name="Simakov O."/>
            <person name="Rensing S.A."/>
            <person name="Terry A."/>
            <person name="Pangilinan J."/>
            <person name="Kapitonov V."/>
            <person name="Jurka J."/>
            <person name="Salamov A."/>
            <person name="Shapiro H."/>
            <person name="Schmutz J."/>
            <person name="Grimwood J."/>
            <person name="Lindquist E."/>
            <person name="Lucas S."/>
            <person name="Grigoriev I.V."/>
            <person name="Schmitt R."/>
            <person name="Kirk D."/>
            <person name="Rokhsar D.S."/>
        </authorList>
    </citation>
    <scope>NUCLEOTIDE SEQUENCE [LARGE SCALE GENOMIC DNA]</scope>
    <source>
        <strain evidence="3">f. Nagariensis / Eve</strain>
    </source>
</reference>
<dbReference type="EMBL" id="GL378330">
    <property type="protein sequence ID" value="EFJ50731.1"/>
    <property type="molecule type" value="Genomic_DNA"/>
</dbReference>
<evidence type="ECO:0000313" key="3">
    <source>
        <dbReference type="Proteomes" id="UP000001058"/>
    </source>
</evidence>